<feature type="transmembrane region" description="Helical" evidence="16">
    <location>
        <begin position="66"/>
        <end position="92"/>
    </location>
</feature>
<feature type="transmembrane region" description="Helical" evidence="16">
    <location>
        <begin position="32"/>
        <end position="54"/>
    </location>
</feature>
<evidence type="ECO:0000256" key="15">
    <source>
        <dbReference type="RuleBase" id="RU000688"/>
    </source>
</evidence>
<dbReference type="PROSITE" id="PS00237">
    <property type="entry name" value="G_PROTEIN_RECEP_F1_1"/>
    <property type="match status" value="1"/>
</dbReference>
<comment type="subunit">
    <text evidence="14">Interacts with GPRASP2. Interacts with TMEM147.</text>
</comment>
<dbReference type="GO" id="GO:0016907">
    <property type="term" value="F:G protein-coupled acetylcholine receptor activity"/>
    <property type="evidence" value="ECO:0007669"/>
    <property type="project" value="UniProtKB-UniRule"/>
</dbReference>
<dbReference type="InterPro" id="IPR017452">
    <property type="entry name" value="GPCR_Rhodpsn_7TM"/>
</dbReference>
<dbReference type="GO" id="GO:0045211">
    <property type="term" value="C:postsynaptic membrane"/>
    <property type="evidence" value="ECO:0007669"/>
    <property type="project" value="UniProtKB-SubCell"/>
</dbReference>
<proteinExistence type="inferred from homology"/>
<evidence type="ECO:0000256" key="2">
    <source>
        <dbReference type="ARBA" id="ARBA00022475"/>
    </source>
</evidence>
<evidence type="ECO:0000256" key="8">
    <source>
        <dbReference type="ARBA" id="ARBA00023136"/>
    </source>
</evidence>
<dbReference type="EMBL" id="JAUYZG010000013">
    <property type="protein sequence ID" value="KAK2891310.1"/>
    <property type="molecule type" value="Genomic_DNA"/>
</dbReference>
<evidence type="ECO:0000256" key="1">
    <source>
        <dbReference type="ARBA" id="ARBA00003336"/>
    </source>
</evidence>
<dbReference type="PANTHER" id="PTHR24247:SF182">
    <property type="entry name" value="MUSCARINIC ACETYLCHOLINE RECEPTOR M1"/>
    <property type="match status" value="1"/>
</dbReference>
<comment type="function">
    <text evidence="1">The muscarinic acetylcholine receptor mediates various cellular responses, including inhibition of adenylate cyclase, breakdown of phosphoinositides and modulation of potassium channels through the action of G proteins. Primary transducing effect is Pi turnover.</text>
</comment>
<keyword evidence="6 16" id="KW-0770">Synapse</keyword>
<dbReference type="SUPFAM" id="SSF81321">
    <property type="entry name" value="Family A G protein-coupled receptor-like"/>
    <property type="match status" value="1"/>
</dbReference>
<evidence type="ECO:0000256" key="16">
    <source>
        <dbReference type="RuleBase" id="RU361191"/>
    </source>
</evidence>
<evidence type="ECO:0000313" key="18">
    <source>
        <dbReference type="Proteomes" id="UP001187343"/>
    </source>
</evidence>
<feature type="transmembrane region" description="Helical" evidence="16">
    <location>
        <begin position="191"/>
        <end position="213"/>
    </location>
</feature>
<dbReference type="SMART" id="SM01381">
    <property type="entry name" value="7TM_GPCR_Srsx"/>
    <property type="match status" value="1"/>
</dbReference>
<dbReference type="PRINTS" id="PR00237">
    <property type="entry name" value="GPCRRHODOPSN"/>
</dbReference>
<dbReference type="Proteomes" id="UP001187343">
    <property type="component" value="Unassembled WGS sequence"/>
</dbReference>
<keyword evidence="9" id="KW-1015">Disulfide bond</keyword>
<dbReference type="GO" id="GO:0040012">
    <property type="term" value="P:regulation of locomotion"/>
    <property type="evidence" value="ECO:0007669"/>
    <property type="project" value="InterPro"/>
</dbReference>
<evidence type="ECO:0000256" key="13">
    <source>
        <dbReference type="ARBA" id="ARBA00023257"/>
    </source>
</evidence>
<dbReference type="GO" id="GO:0007187">
    <property type="term" value="P:G protein-coupled receptor signaling pathway, coupled to cyclic nucleotide second messenger"/>
    <property type="evidence" value="ECO:0007669"/>
    <property type="project" value="TreeGrafter"/>
</dbReference>
<dbReference type="InterPro" id="IPR000995">
    <property type="entry name" value="Musac_Ach_rcpt"/>
</dbReference>
<dbReference type="InterPro" id="IPR002228">
    <property type="entry name" value="Musac_Ach_M1_rcpt"/>
</dbReference>
<dbReference type="GO" id="GO:0050890">
    <property type="term" value="P:cognition"/>
    <property type="evidence" value="ECO:0007669"/>
    <property type="project" value="InterPro"/>
</dbReference>
<dbReference type="PROSITE" id="PS50262">
    <property type="entry name" value="G_PROTEIN_RECEP_F1_2"/>
    <property type="match status" value="1"/>
</dbReference>
<dbReference type="CDD" id="cd17790">
    <property type="entry name" value="7tmA_mAChR_M1"/>
    <property type="match status" value="1"/>
</dbReference>
<accession>A0AA88TL46</accession>
<keyword evidence="7 15" id="KW-0297">G-protein coupled receptor</keyword>
<dbReference type="PRINTS" id="PR00243">
    <property type="entry name" value="MUSCARINICR"/>
</dbReference>
<keyword evidence="4 15" id="KW-0812">Transmembrane</keyword>
<dbReference type="InterPro" id="IPR000276">
    <property type="entry name" value="GPCR_Rhodpsn"/>
</dbReference>
<organism evidence="17 18">
    <name type="scientific">Cirrhinus molitorella</name>
    <name type="common">mud carp</name>
    <dbReference type="NCBI Taxonomy" id="172907"/>
    <lineage>
        <taxon>Eukaryota</taxon>
        <taxon>Metazoa</taxon>
        <taxon>Chordata</taxon>
        <taxon>Craniata</taxon>
        <taxon>Vertebrata</taxon>
        <taxon>Euteleostomi</taxon>
        <taxon>Actinopterygii</taxon>
        <taxon>Neopterygii</taxon>
        <taxon>Teleostei</taxon>
        <taxon>Ostariophysi</taxon>
        <taxon>Cypriniformes</taxon>
        <taxon>Cyprinidae</taxon>
        <taxon>Labeoninae</taxon>
        <taxon>Labeonini</taxon>
        <taxon>Cirrhinus</taxon>
    </lineage>
</organism>
<dbReference type="GO" id="GO:0007197">
    <property type="term" value="P:adenylate cyclase-inhibiting G protein-coupled acetylcholine receptor signaling pathway"/>
    <property type="evidence" value="ECO:0007669"/>
    <property type="project" value="TreeGrafter"/>
</dbReference>
<evidence type="ECO:0000256" key="4">
    <source>
        <dbReference type="ARBA" id="ARBA00022692"/>
    </source>
</evidence>
<keyword evidence="11" id="KW-0325">Glycoprotein</keyword>
<name>A0AA88TL46_9TELE</name>
<dbReference type="GO" id="GO:0004993">
    <property type="term" value="F:G protein-coupled serotonin receptor activity"/>
    <property type="evidence" value="ECO:0007669"/>
    <property type="project" value="TreeGrafter"/>
</dbReference>
<keyword evidence="3" id="KW-0597">Phosphoprotein</keyword>
<dbReference type="FunFam" id="1.20.1070.10:FF:000162">
    <property type="entry name" value="Muscarinic acetylcholine receptor"/>
    <property type="match status" value="1"/>
</dbReference>
<reference evidence="17" key="1">
    <citation type="submission" date="2023-08" db="EMBL/GenBank/DDBJ databases">
        <title>Chromosome-level Genome Assembly of mud carp (Cirrhinus molitorella).</title>
        <authorList>
            <person name="Liu H."/>
        </authorList>
    </citation>
    <scope>NUCLEOTIDE SEQUENCE</scope>
    <source>
        <strain evidence="17">Prfri</strain>
        <tissue evidence="17">Muscle</tissue>
    </source>
</reference>
<protein>
    <recommendedName>
        <fullName evidence="16">Muscarinic acetylcholine receptor</fullName>
    </recommendedName>
</protein>
<evidence type="ECO:0000256" key="7">
    <source>
        <dbReference type="ARBA" id="ARBA00023040"/>
    </source>
</evidence>
<evidence type="ECO:0000256" key="12">
    <source>
        <dbReference type="ARBA" id="ARBA00023224"/>
    </source>
</evidence>
<evidence type="ECO:0000256" key="6">
    <source>
        <dbReference type="ARBA" id="ARBA00023018"/>
    </source>
</evidence>
<sequence>MNATSFVLNLSSLGNGTDVAVSGPITWRTAMITLITVPLSIITIIGNVLVMISFRLNPLLRTVSNYFLLSLAVADFILGAISMNLYTTYILMGQWALGNLACDMWLSLDYVASNASVMNLLAISVDRYLSVMRPLTYRATRTPKRAAVLITLAWSVSFVLWAPAILFWQYIVGERTVPEGECSVQFLSQPVITFGTAIAAFYLPVSVMVALYWRVYRETEKRSQQLAGLIASQGGRTGNTSQNSSHSNSRSVEEDIRPQTDQNQHRKAHRTICPIITHRTAAWWKKRKDRDETSNSYTTYSHPQMNTDDNDKYIPLSQVDKTAVNNLHNDRNATKRSCESGSQISLDSLTTTNATQTPTRSMSTGQQGRKARTSGLIREKKAARTLSAILLAFIVTWTPYNIMVLVSTFCDDCVPEGLWQLGYWLCYVNSTVNPVCYALCNKHFRVTFRALLLCKWKEHKKGIRWTPTGNG</sequence>
<evidence type="ECO:0000256" key="9">
    <source>
        <dbReference type="ARBA" id="ARBA00023157"/>
    </source>
</evidence>
<feature type="transmembrane region" description="Helical" evidence="16">
    <location>
        <begin position="104"/>
        <end position="125"/>
    </location>
</feature>
<dbReference type="Gene3D" id="1.20.1070.10">
    <property type="entry name" value="Rhodopsin 7-helix transmembrane proteins"/>
    <property type="match status" value="2"/>
</dbReference>
<comment type="subcellular location">
    <subcellularLocation>
        <location evidence="16">Cell membrane</location>
        <topology evidence="16">Multi-pass membrane protein</topology>
    </subcellularLocation>
    <subcellularLocation>
        <location evidence="16">Postsynaptic cell membrane</location>
        <topology evidence="16">Multi-pass membrane protein</topology>
    </subcellularLocation>
</comment>
<evidence type="ECO:0000256" key="5">
    <source>
        <dbReference type="ARBA" id="ARBA00022989"/>
    </source>
</evidence>
<comment type="similarity">
    <text evidence="16">Belongs to the G-protein coupled receptor 1 family. Muscarinic acetylcholine receptor subfamily.</text>
</comment>
<keyword evidence="13 16" id="KW-0628">Postsynaptic cell membrane</keyword>
<evidence type="ECO:0000313" key="17">
    <source>
        <dbReference type="EMBL" id="KAK2891310.1"/>
    </source>
</evidence>
<dbReference type="AlphaFoldDB" id="A0AA88TL46"/>
<dbReference type="PANTHER" id="PTHR24247">
    <property type="entry name" value="5-HYDROXYTRYPTAMINE RECEPTOR"/>
    <property type="match status" value="1"/>
</dbReference>
<keyword evidence="18" id="KW-1185">Reference proteome</keyword>
<dbReference type="Pfam" id="PF00001">
    <property type="entry name" value="7tm_1"/>
    <property type="match status" value="1"/>
</dbReference>
<comment type="caution">
    <text evidence="17">The sequence shown here is derived from an EMBL/GenBank/DDBJ whole genome shotgun (WGS) entry which is preliminary data.</text>
</comment>
<feature type="transmembrane region" description="Helical" evidence="16">
    <location>
        <begin position="421"/>
        <end position="440"/>
    </location>
</feature>
<evidence type="ECO:0000256" key="11">
    <source>
        <dbReference type="ARBA" id="ARBA00023180"/>
    </source>
</evidence>
<evidence type="ECO:0000256" key="3">
    <source>
        <dbReference type="ARBA" id="ARBA00022553"/>
    </source>
</evidence>
<dbReference type="GO" id="GO:0030425">
    <property type="term" value="C:dendrite"/>
    <property type="evidence" value="ECO:0007669"/>
    <property type="project" value="TreeGrafter"/>
</dbReference>
<dbReference type="GO" id="GO:0046541">
    <property type="term" value="P:saliva secretion"/>
    <property type="evidence" value="ECO:0007669"/>
    <property type="project" value="InterPro"/>
</dbReference>
<feature type="transmembrane region" description="Helical" evidence="16">
    <location>
        <begin position="146"/>
        <end position="171"/>
    </location>
</feature>
<evidence type="ECO:0000256" key="14">
    <source>
        <dbReference type="ARBA" id="ARBA00046600"/>
    </source>
</evidence>
<feature type="transmembrane region" description="Helical" evidence="16">
    <location>
        <begin position="388"/>
        <end position="409"/>
    </location>
</feature>
<gene>
    <name evidence="17" type="ORF">Q8A67_013953</name>
</gene>
<keyword evidence="5 16" id="KW-1133">Transmembrane helix</keyword>
<keyword evidence="8 16" id="KW-0472">Membrane</keyword>
<evidence type="ECO:0000256" key="10">
    <source>
        <dbReference type="ARBA" id="ARBA00023170"/>
    </source>
</evidence>
<keyword evidence="12 15" id="KW-0807">Transducer</keyword>
<keyword evidence="2 16" id="KW-1003">Cell membrane</keyword>
<keyword evidence="10 15" id="KW-0675">Receptor</keyword>